<dbReference type="Gene3D" id="3.30.710.10">
    <property type="entry name" value="Potassium Channel Kv1.1, Chain A"/>
    <property type="match status" value="1"/>
</dbReference>
<dbReference type="GO" id="GO:0005634">
    <property type="term" value="C:nucleus"/>
    <property type="evidence" value="ECO:0007669"/>
    <property type="project" value="UniProtKB-SubCell"/>
</dbReference>
<feature type="region of interest" description="Disordered" evidence="4">
    <location>
        <begin position="420"/>
        <end position="566"/>
    </location>
</feature>
<evidence type="ECO:0000256" key="3">
    <source>
        <dbReference type="PROSITE-ProRule" id="PRU00042"/>
    </source>
</evidence>
<dbReference type="SMART" id="SM00355">
    <property type="entry name" value="ZnF_C2H2"/>
    <property type="match status" value="2"/>
</dbReference>
<feature type="domain" description="BTB" evidence="5">
    <location>
        <begin position="286"/>
        <end position="360"/>
    </location>
</feature>
<dbReference type="InterPro" id="IPR044822">
    <property type="entry name" value="Myb_DNA-bind_4"/>
</dbReference>
<dbReference type="GO" id="GO:0048513">
    <property type="term" value="P:animal organ development"/>
    <property type="evidence" value="ECO:0007669"/>
    <property type="project" value="UniProtKB-ARBA"/>
</dbReference>
<dbReference type="GO" id="GO:0008270">
    <property type="term" value="F:zinc ion binding"/>
    <property type="evidence" value="ECO:0007669"/>
    <property type="project" value="UniProtKB-KW"/>
</dbReference>
<reference evidence="7" key="1">
    <citation type="submission" date="2020-05" db="UniProtKB">
        <authorList>
            <consortium name="EnsemblMetazoa"/>
        </authorList>
    </citation>
    <scope>IDENTIFICATION</scope>
    <source>
        <strain evidence="7">FUMOZ</strain>
    </source>
</reference>
<dbReference type="VEuPathDB" id="VectorBase:AFUN2_008404"/>
<evidence type="ECO:0000256" key="1">
    <source>
        <dbReference type="ARBA" id="ARBA00004123"/>
    </source>
</evidence>
<feature type="domain" description="C2H2-type" evidence="6">
    <location>
        <begin position="727"/>
        <end position="755"/>
    </location>
</feature>
<comment type="subcellular location">
    <subcellularLocation>
        <location evidence="1">Nucleus</location>
    </subcellularLocation>
</comment>
<feature type="compositionally biased region" description="Basic residues" evidence="4">
    <location>
        <begin position="445"/>
        <end position="460"/>
    </location>
</feature>
<dbReference type="PANTHER" id="PTHR23110">
    <property type="entry name" value="BTB DOMAIN TRANSCRIPTION FACTOR"/>
    <property type="match status" value="1"/>
</dbReference>
<feature type="region of interest" description="Disordered" evidence="4">
    <location>
        <begin position="579"/>
        <end position="704"/>
    </location>
</feature>
<evidence type="ECO:0008006" key="8">
    <source>
        <dbReference type="Google" id="ProtNLM"/>
    </source>
</evidence>
<feature type="compositionally biased region" description="Polar residues" evidence="4">
    <location>
        <begin position="616"/>
        <end position="625"/>
    </location>
</feature>
<dbReference type="Pfam" id="PF00651">
    <property type="entry name" value="BTB"/>
    <property type="match status" value="1"/>
</dbReference>
<keyword evidence="3" id="KW-0862">Zinc</keyword>
<evidence type="ECO:0000256" key="4">
    <source>
        <dbReference type="SAM" id="MobiDB-lite"/>
    </source>
</evidence>
<dbReference type="InterPro" id="IPR011333">
    <property type="entry name" value="SKP1/BTB/POZ_sf"/>
</dbReference>
<sequence length="807" mass="91487">MSHRVVRTKNRWTTAQLELLVTVWEKYYQHLKAGRGNEEIYEMMVDELKSAGCLEATVKQVRGRIHNLSGKYRKEASEVMKTGKPSQWSLYNKISNFFEYTAPVRFKNLGGQVYDMSDYIQMDLIMTEAIEKHAASRKRAGQYEDPREFELEENSMDIEDDELEPDEDSLDVDRPDQEEYSDAVQYDDENAVDEFPAIEDRESDRSGAEKANVPEQSEPERSEPKDSVTSDTDSDADSLMDDDDHCFFEEPSKKKSRNQVFHIKSSFRQAAIEDFLSLLYSNQMYADVMLITCHEGVTCVMPAHRTVLANFSEFFSSVLGALKPNTNGNPLTVCLQPDISQPVMQLLLQFMYTGKATVAEELMGDFLRCGHILRIRGLWSEEKAESVDERVQQPSEASVGKATNNDDFCASSIFDEDRSSASSTVTVIAPSSRDSSNDTEQRSERSRKRRKKLTKKAKKIRSIESDQEMEKLEVSSEIGFDLLRSDTEGEEKKKDENDKQTDSNVPIKDTADNVGDGFDENDHEDVEDDYDDDDDYIEGESIADGEEDEDEDFGTEYIDTDTETDTDADYEICSIVNGDSVSNLSTPAAITPEPVPESAPDPEAIAEKKNIKPNDQIKQNGNVNGCSPHDEESQESSPSHDEVRSEHETAVAVKPIPKVQAATKPPDIRRTLRTVPSTTVRIQQSSHKQTNSQTDQSSKPERYSNQQTYAIQSTSRGQFLAKVRSLYSCKICGTRFNTSDGWVEHVVYTHSKGEQLTDNNSEGHLTMLQCDLCNKFLASEYDWVHHILKKHTERYPHFYEDLSMSDE</sequence>
<dbReference type="SMART" id="SM00225">
    <property type="entry name" value="BTB"/>
    <property type="match status" value="1"/>
</dbReference>
<accession>A0A4Y0BQ85</accession>
<feature type="compositionally biased region" description="Acidic residues" evidence="4">
    <location>
        <begin position="178"/>
        <end position="192"/>
    </location>
</feature>
<feature type="compositionally biased region" description="Basic and acidic residues" evidence="4">
    <location>
        <begin position="638"/>
        <end position="649"/>
    </location>
</feature>
<dbReference type="SUPFAM" id="SSF54695">
    <property type="entry name" value="POZ domain"/>
    <property type="match status" value="1"/>
</dbReference>
<proteinExistence type="predicted"/>
<dbReference type="PROSITE" id="PS50097">
    <property type="entry name" value="BTB"/>
    <property type="match status" value="1"/>
</dbReference>
<feature type="compositionally biased region" description="Basic and acidic residues" evidence="4">
    <location>
        <begin position="461"/>
        <end position="474"/>
    </location>
</feature>
<feature type="region of interest" description="Disordered" evidence="4">
    <location>
        <begin position="137"/>
        <end position="251"/>
    </location>
</feature>
<feature type="compositionally biased region" description="Polar residues" evidence="4">
    <location>
        <begin position="579"/>
        <end position="588"/>
    </location>
</feature>
<evidence type="ECO:0000256" key="2">
    <source>
        <dbReference type="ARBA" id="ARBA00023242"/>
    </source>
</evidence>
<feature type="compositionally biased region" description="Acidic residues" evidence="4">
    <location>
        <begin position="517"/>
        <end position="566"/>
    </location>
</feature>
<keyword evidence="2" id="KW-0539">Nucleus</keyword>
<evidence type="ECO:0000259" key="5">
    <source>
        <dbReference type="PROSITE" id="PS50097"/>
    </source>
</evidence>
<dbReference type="EnsemblMetazoa" id="AFUN021991-RA">
    <property type="protein sequence ID" value="AFUN021991-PA"/>
    <property type="gene ID" value="AFUN021991"/>
</dbReference>
<feature type="compositionally biased region" description="Basic and acidic residues" evidence="4">
    <location>
        <begin position="218"/>
        <end position="228"/>
    </location>
</feature>
<keyword evidence="3" id="KW-0863">Zinc-finger</keyword>
<feature type="region of interest" description="Disordered" evidence="4">
    <location>
        <begin position="384"/>
        <end position="404"/>
    </location>
</feature>
<protein>
    <recommendedName>
        <fullName evidence="8">BTB domain-containing protein</fullName>
    </recommendedName>
</protein>
<feature type="compositionally biased region" description="Basic and acidic residues" evidence="4">
    <location>
        <begin position="198"/>
        <end position="208"/>
    </location>
</feature>
<feature type="compositionally biased region" description="Polar residues" evidence="4">
    <location>
        <begin position="392"/>
        <end position="404"/>
    </location>
</feature>
<dbReference type="InterPro" id="IPR013087">
    <property type="entry name" value="Znf_C2H2_type"/>
</dbReference>
<dbReference type="Gene3D" id="3.30.160.60">
    <property type="entry name" value="Classic Zinc Finger"/>
    <property type="match status" value="1"/>
</dbReference>
<dbReference type="AlphaFoldDB" id="A0A4Y0BQ85"/>
<evidence type="ECO:0000259" key="6">
    <source>
        <dbReference type="PROSITE" id="PS50157"/>
    </source>
</evidence>
<feature type="compositionally biased region" description="Polar residues" evidence="4">
    <location>
        <begin position="674"/>
        <end position="704"/>
    </location>
</feature>
<dbReference type="GO" id="GO:0006357">
    <property type="term" value="P:regulation of transcription by RNA polymerase II"/>
    <property type="evidence" value="ECO:0007669"/>
    <property type="project" value="TreeGrafter"/>
</dbReference>
<dbReference type="STRING" id="62324.A0A4Y0BQ85"/>
<feature type="compositionally biased region" description="Basic and acidic residues" evidence="4">
    <location>
        <begin position="435"/>
        <end position="444"/>
    </location>
</feature>
<organism evidence="7">
    <name type="scientific">Anopheles funestus</name>
    <name type="common">African malaria mosquito</name>
    <dbReference type="NCBI Taxonomy" id="62324"/>
    <lineage>
        <taxon>Eukaryota</taxon>
        <taxon>Metazoa</taxon>
        <taxon>Ecdysozoa</taxon>
        <taxon>Arthropoda</taxon>
        <taxon>Hexapoda</taxon>
        <taxon>Insecta</taxon>
        <taxon>Pterygota</taxon>
        <taxon>Neoptera</taxon>
        <taxon>Endopterygota</taxon>
        <taxon>Diptera</taxon>
        <taxon>Nematocera</taxon>
        <taxon>Culicoidea</taxon>
        <taxon>Culicidae</taxon>
        <taxon>Anophelinae</taxon>
        <taxon>Anopheles</taxon>
    </lineage>
</organism>
<dbReference type="PROSITE" id="PS50157">
    <property type="entry name" value="ZINC_FINGER_C2H2_2"/>
    <property type="match status" value="1"/>
</dbReference>
<evidence type="ECO:0000313" key="7">
    <source>
        <dbReference type="EnsemblMetazoa" id="AFUN021991-PA"/>
    </source>
</evidence>
<feature type="compositionally biased region" description="Acidic residues" evidence="4">
    <location>
        <begin position="232"/>
        <end position="244"/>
    </location>
</feature>
<dbReference type="Gene3D" id="1.10.10.60">
    <property type="entry name" value="Homeodomain-like"/>
    <property type="match status" value="1"/>
</dbReference>
<dbReference type="PROSITE" id="PS00028">
    <property type="entry name" value="ZINC_FINGER_C2H2_1"/>
    <property type="match status" value="2"/>
</dbReference>
<feature type="compositionally biased region" description="Acidic residues" evidence="4">
    <location>
        <begin position="150"/>
        <end position="170"/>
    </location>
</feature>
<dbReference type="InterPro" id="IPR000210">
    <property type="entry name" value="BTB/POZ_dom"/>
</dbReference>
<dbReference type="PANTHER" id="PTHR23110:SF98">
    <property type="entry name" value="PRE-LOLA-G, ISOFORM C-RELATED"/>
    <property type="match status" value="1"/>
</dbReference>
<dbReference type="VEuPathDB" id="VectorBase:AFUN021991"/>
<dbReference type="GO" id="GO:0048468">
    <property type="term" value="P:cell development"/>
    <property type="evidence" value="ECO:0007669"/>
    <property type="project" value="UniProtKB-ARBA"/>
</dbReference>
<keyword evidence="3" id="KW-0479">Metal-binding</keyword>
<name>A0A4Y0BQ85_ANOFN</name>
<dbReference type="Pfam" id="PF13837">
    <property type="entry name" value="Myb_DNA-bind_4"/>
    <property type="match status" value="1"/>
</dbReference>
<feature type="compositionally biased region" description="Basic and acidic residues" evidence="4">
    <location>
        <begin position="483"/>
        <end position="501"/>
    </location>
</feature>
<dbReference type="GO" id="GO:0003006">
    <property type="term" value="P:developmental process involved in reproduction"/>
    <property type="evidence" value="ECO:0007669"/>
    <property type="project" value="UniProtKB-ARBA"/>
</dbReference>
<dbReference type="InterPro" id="IPR051095">
    <property type="entry name" value="Dros_DevTransReg"/>
</dbReference>